<feature type="domain" description="Acyltransferase 3" evidence="1">
    <location>
        <begin position="13"/>
        <end position="211"/>
    </location>
</feature>
<dbReference type="PANTHER" id="PTHR23028">
    <property type="entry name" value="ACETYLTRANSFERASE"/>
    <property type="match status" value="1"/>
</dbReference>
<proteinExistence type="predicted"/>
<dbReference type="InterPro" id="IPR002656">
    <property type="entry name" value="Acyl_transf_3_dom"/>
</dbReference>
<dbReference type="GO" id="GO:0000271">
    <property type="term" value="P:polysaccharide biosynthetic process"/>
    <property type="evidence" value="ECO:0000318"/>
    <property type="project" value="GO_Central"/>
</dbReference>
<sequence>MNKPLTPHQKRNDIQGLRAIAIFGVLLFHLTPKRFINGFLGVDTFFVLSGYLMSSILSRESTIDSSVVKSFYIRRFKRIVPLYSIMLVILAVITPIVFLPSDVSHFITDMEWALPFAENMQNVLKQYDYWDEVFNSPVLLHAWSLGVEIQYYLIVPFIMIVARFGETRKLRMLVFLAFMGVSYTIHLFSSSTVSFGLLFARVWQFLTGSIFFELEGALEVDPTTTKQYETMDHEKLLDEDADDVSIEEGIPDLEIGKKPSLFHKNCATLLLDWTRKVTLMTGFLLLLGKDHQNWILSNEYVQKLIYYSFEIISLSETAAQTMHHFVYLFKEVKYITVYIGDLSYIIYLAHWPVIILYKYYMDLSDLTLQDMSLCLLTTLVISVLLHHSLERLFIASSTSVAVVFVSVVYAMIVVGLLMGGMQTLSDYAHPIGQTMEVSSAAPTTHSTGKTTISPANVTVPTATVIPLTTISTTTKKVEINPQEAIRWNQAQSKVVYFRNPEGCVRDYEAERWTGHLEEPQLRCVSTSNGTAKVLVMGNSYGYRAFPVLHRLFNGRYAQMRLFTRSTRVYLTKDPQSTKFAAREAIVVEKFQPDITFLIEKDSFKTLMKPIVGAVEEDEITKQIQAAIDVLSINSGTVVVDQQYLKPDFKDGMAYMIQKRLQQGKSFFDDLRIPRKDYESIHDNENKRMTTIKNENVIVNRVEEQLCPGEYCYFFNRDNLHSYYGDAASHLTTEGLTLLEPSYTEIIEDFLLRLQSRKSDVPEIRKLH</sequence>
<dbReference type="OrthoDB" id="92766at2759"/>
<reference evidence="4" key="1">
    <citation type="journal article" date="2008" name="Nat. Genet.">
        <title>The Pristionchus pacificus genome provides a unique perspective on nematode lifestyle and parasitism.</title>
        <authorList>
            <person name="Dieterich C."/>
            <person name="Clifton S.W."/>
            <person name="Schuster L.N."/>
            <person name="Chinwalla A."/>
            <person name="Delehaunty K."/>
            <person name="Dinkelacker I."/>
            <person name="Fulton L."/>
            <person name="Fulton R."/>
            <person name="Godfrey J."/>
            <person name="Minx P."/>
            <person name="Mitreva M."/>
            <person name="Roeseler W."/>
            <person name="Tian H."/>
            <person name="Witte H."/>
            <person name="Yang S.P."/>
            <person name="Wilson R.K."/>
            <person name="Sommer R.J."/>
        </authorList>
    </citation>
    <scope>NUCLEOTIDE SEQUENCE [LARGE SCALE GENOMIC DNA]</scope>
    <source>
        <strain evidence="4">PS312</strain>
    </source>
</reference>
<evidence type="ECO:0000259" key="2">
    <source>
        <dbReference type="Pfam" id="PF19040"/>
    </source>
</evidence>
<dbReference type="Proteomes" id="UP000005239">
    <property type="component" value="Unassembled WGS sequence"/>
</dbReference>
<evidence type="ECO:0000313" key="4">
    <source>
        <dbReference type="Proteomes" id="UP000005239"/>
    </source>
</evidence>
<dbReference type="GO" id="GO:0016747">
    <property type="term" value="F:acyltransferase activity, transferring groups other than amino-acyl groups"/>
    <property type="evidence" value="ECO:0007669"/>
    <property type="project" value="InterPro"/>
</dbReference>
<dbReference type="AlphaFoldDB" id="A0A2A6CPM6"/>
<gene>
    <name evidence="3" type="primary">WBGene00111784</name>
</gene>
<evidence type="ECO:0000313" key="3">
    <source>
        <dbReference type="EnsemblMetazoa" id="PPA22230.1"/>
    </source>
</evidence>
<dbReference type="Pfam" id="PF19040">
    <property type="entry name" value="SGNH"/>
    <property type="match status" value="1"/>
</dbReference>
<dbReference type="EnsemblMetazoa" id="PPA22230.1">
    <property type="protein sequence ID" value="PPA22230.1"/>
    <property type="gene ID" value="WBGene00111784"/>
</dbReference>
<evidence type="ECO:0000259" key="1">
    <source>
        <dbReference type="Pfam" id="PF01757"/>
    </source>
</evidence>
<dbReference type="InterPro" id="IPR050879">
    <property type="entry name" value="Acyltransferase_3"/>
</dbReference>
<dbReference type="Pfam" id="PF01757">
    <property type="entry name" value="Acyl_transf_3"/>
    <property type="match status" value="1"/>
</dbReference>
<dbReference type="GO" id="GO:0016020">
    <property type="term" value="C:membrane"/>
    <property type="evidence" value="ECO:0000318"/>
    <property type="project" value="GO_Central"/>
</dbReference>
<protein>
    <submittedName>
        <fullName evidence="3">Acyltransferase</fullName>
    </submittedName>
</protein>
<keyword evidence="4" id="KW-1185">Reference proteome</keyword>
<dbReference type="InterPro" id="IPR043968">
    <property type="entry name" value="SGNH"/>
</dbReference>
<name>A0A2A6CPM6_PRIPA</name>
<reference evidence="3" key="2">
    <citation type="submission" date="2022-06" db="UniProtKB">
        <authorList>
            <consortium name="EnsemblMetazoa"/>
        </authorList>
    </citation>
    <scope>IDENTIFICATION</scope>
    <source>
        <strain evidence="3">PS312</strain>
    </source>
</reference>
<organism evidence="3 4">
    <name type="scientific">Pristionchus pacificus</name>
    <name type="common">Parasitic nematode worm</name>
    <dbReference type="NCBI Taxonomy" id="54126"/>
    <lineage>
        <taxon>Eukaryota</taxon>
        <taxon>Metazoa</taxon>
        <taxon>Ecdysozoa</taxon>
        <taxon>Nematoda</taxon>
        <taxon>Chromadorea</taxon>
        <taxon>Rhabditida</taxon>
        <taxon>Rhabditina</taxon>
        <taxon>Diplogasteromorpha</taxon>
        <taxon>Diplogasteroidea</taxon>
        <taxon>Neodiplogasteridae</taxon>
        <taxon>Pristionchus</taxon>
    </lineage>
</organism>
<accession>A0A2A6CPM6</accession>
<dbReference type="PANTHER" id="PTHR23028:SF53">
    <property type="entry name" value="ACYL_TRANSF_3 DOMAIN-CONTAINING PROTEIN"/>
    <property type="match status" value="1"/>
</dbReference>
<feature type="domain" description="SGNH" evidence="2">
    <location>
        <begin position="521"/>
        <end position="742"/>
    </location>
</feature>
<accession>A0A8R1YH54</accession>